<dbReference type="RefSeq" id="WP_079682192.1">
    <property type="nucleotide sequence ID" value="NZ_FUYQ01000002.1"/>
</dbReference>
<keyword evidence="1 6" id="KW-0479">Metal-binding</keyword>
<dbReference type="FunFam" id="3.40.50.300:FF:001119">
    <property type="entry name" value="Iron-sulfur cluster carrier protein"/>
    <property type="match status" value="1"/>
</dbReference>
<dbReference type="GO" id="GO:0005524">
    <property type="term" value="F:ATP binding"/>
    <property type="evidence" value="ECO:0007669"/>
    <property type="project" value="UniProtKB-UniRule"/>
</dbReference>
<evidence type="ECO:0000256" key="4">
    <source>
        <dbReference type="ARBA" id="ARBA00023004"/>
    </source>
</evidence>
<gene>
    <name evidence="7" type="ORF">SAMN05660349_00466</name>
</gene>
<name>A0A1T5A613_9BACT</name>
<keyword evidence="5 6" id="KW-0411">Iron-sulfur</keyword>
<dbReference type="EMBL" id="FUYQ01000002">
    <property type="protein sequence ID" value="SKB30366.1"/>
    <property type="molecule type" value="Genomic_DNA"/>
</dbReference>
<dbReference type="InterPro" id="IPR027417">
    <property type="entry name" value="P-loop_NTPase"/>
</dbReference>
<dbReference type="InterPro" id="IPR033756">
    <property type="entry name" value="YlxH/NBP35"/>
</dbReference>
<dbReference type="GO" id="GO:0016887">
    <property type="term" value="F:ATP hydrolysis activity"/>
    <property type="evidence" value="ECO:0007669"/>
    <property type="project" value="UniProtKB-UniRule"/>
</dbReference>
<dbReference type="CDD" id="cd02037">
    <property type="entry name" value="Mrp_NBP35"/>
    <property type="match status" value="1"/>
</dbReference>
<comment type="similarity">
    <text evidence="6">Belongs to the Mrp/NBP35 ATP-binding proteins family.</text>
</comment>
<evidence type="ECO:0000313" key="7">
    <source>
        <dbReference type="EMBL" id="SKB30366.1"/>
    </source>
</evidence>
<dbReference type="GO" id="GO:0016226">
    <property type="term" value="P:iron-sulfur cluster assembly"/>
    <property type="evidence" value="ECO:0007669"/>
    <property type="project" value="InterPro"/>
</dbReference>
<comment type="function">
    <text evidence="6">Binds and transfers iron-sulfur (Fe-S) clusters to target apoproteins. Can hydrolyze ATP.</text>
</comment>
<accession>A0A1T5A613</accession>
<keyword evidence="4 6" id="KW-0408">Iron</keyword>
<comment type="subunit">
    <text evidence="6">Homodimer.</text>
</comment>
<dbReference type="SUPFAM" id="SSF52540">
    <property type="entry name" value="P-loop containing nucleoside triphosphate hydrolases"/>
    <property type="match status" value="1"/>
</dbReference>
<dbReference type="Proteomes" id="UP000190852">
    <property type="component" value="Unassembled WGS sequence"/>
</dbReference>
<evidence type="ECO:0000256" key="5">
    <source>
        <dbReference type="ARBA" id="ARBA00023014"/>
    </source>
</evidence>
<dbReference type="PANTHER" id="PTHR42961:SF2">
    <property type="entry name" value="IRON-SULFUR PROTEIN NUBPL"/>
    <property type="match status" value="1"/>
</dbReference>
<keyword evidence="8" id="KW-1185">Reference proteome</keyword>
<reference evidence="8" key="1">
    <citation type="submission" date="2017-02" db="EMBL/GenBank/DDBJ databases">
        <authorList>
            <person name="Varghese N."/>
            <person name="Submissions S."/>
        </authorList>
    </citation>
    <scope>NUCLEOTIDE SEQUENCE [LARGE SCALE GENOMIC DNA]</scope>
    <source>
        <strain evidence="8">DSM 24967</strain>
    </source>
</reference>
<sequence>MEQKVKREVIEKTVLPHIKNIIIVASGKGGVGKSTVASGMAVNLALEGYAVGLLDADIYGPSVPTLFNIQNQHPEIKECEGKNKIVPFHKYGIKVMSIGFFIDPKQAVLWRGPLASNALKQLINDTEWGPLDYLIIDTPPGTGDIHITLLQQYMITGAVIVTTPQLLAMCDVKKAIDMYLDEHVGVPIYGIVENMSWFTPGKHPEEKYYLFGKDGGEKLASQFNLRLLAQIPVTEDVCNNCDEGKLDILFRNTAVKKGFESLTDGIISFNKELSDKLNMQ</sequence>
<dbReference type="InterPro" id="IPR044304">
    <property type="entry name" value="NUBPL-like"/>
</dbReference>
<dbReference type="Pfam" id="PF10609">
    <property type="entry name" value="ParA"/>
    <property type="match status" value="1"/>
</dbReference>
<keyword evidence="6" id="KW-0378">Hydrolase</keyword>
<evidence type="ECO:0000256" key="6">
    <source>
        <dbReference type="HAMAP-Rule" id="MF_02040"/>
    </source>
</evidence>
<keyword evidence="3 6" id="KW-0067">ATP-binding</keyword>
<dbReference type="GO" id="GO:0051539">
    <property type="term" value="F:4 iron, 4 sulfur cluster binding"/>
    <property type="evidence" value="ECO:0007669"/>
    <property type="project" value="TreeGrafter"/>
</dbReference>
<dbReference type="InterPro" id="IPR019591">
    <property type="entry name" value="Mrp/NBP35_ATP-bd"/>
</dbReference>
<feature type="binding site" evidence="6">
    <location>
        <begin position="27"/>
        <end position="34"/>
    </location>
    <ligand>
        <name>ATP</name>
        <dbReference type="ChEBI" id="CHEBI:30616"/>
    </ligand>
</feature>
<evidence type="ECO:0000256" key="2">
    <source>
        <dbReference type="ARBA" id="ARBA00022741"/>
    </source>
</evidence>
<proteinExistence type="inferred from homology"/>
<dbReference type="Gene3D" id="3.40.50.300">
    <property type="entry name" value="P-loop containing nucleotide triphosphate hydrolases"/>
    <property type="match status" value="1"/>
</dbReference>
<evidence type="ECO:0000256" key="1">
    <source>
        <dbReference type="ARBA" id="ARBA00022723"/>
    </source>
</evidence>
<dbReference type="HAMAP" id="MF_02040">
    <property type="entry name" value="Mrp_NBP35"/>
    <property type="match status" value="1"/>
</dbReference>
<keyword evidence="2 6" id="KW-0547">Nucleotide-binding</keyword>
<evidence type="ECO:0000256" key="3">
    <source>
        <dbReference type="ARBA" id="ARBA00022840"/>
    </source>
</evidence>
<dbReference type="GO" id="GO:0140663">
    <property type="term" value="F:ATP-dependent FeS chaperone activity"/>
    <property type="evidence" value="ECO:0007669"/>
    <property type="project" value="InterPro"/>
</dbReference>
<dbReference type="AlphaFoldDB" id="A0A1T5A613"/>
<dbReference type="GO" id="GO:0046872">
    <property type="term" value="F:metal ion binding"/>
    <property type="evidence" value="ECO:0007669"/>
    <property type="project" value="UniProtKB-KW"/>
</dbReference>
<protein>
    <recommendedName>
        <fullName evidence="6">Iron-sulfur cluster carrier protein</fullName>
    </recommendedName>
</protein>
<organism evidence="7 8">
    <name type="scientific">Parabacteroides chartae</name>
    <dbReference type="NCBI Taxonomy" id="1037355"/>
    <lineage>
        <taxon>Bacteria</taxon>
        <taxon>Pseudomonadati</taxon>
        <taxon>Bacteroidota</taxon>
        <taxon>Bacteroidia</taxon>
        <taxon>Bacteroidales</taxon>
        <taxon>Tannerellaceae</taxon>
        <taxon>Parabacteroides</taxon>
    </lineage>
</organism>
<dbReference type="PANTHER" id="PTHR42961">
    <property type="entry name" value="IRON-SULFUR PROTEIN NUBPL"/>
    <property type="match status" value="1"/>
</dbReference>
<dbReference type="PROSITE" id="PS01215">
    <property type="entry name" value="MRP"/>
    <property type="match status" value="1"/>
</dbReference>
<dbReference type="InterPro" id="IPR000808">
    <property type="entry name" value="Mrp-like_CS"/>
</dbReference>
<evidence type="ECO:0000313" key="8">
    <source>
        <dbReference type="Proteomes" id="UP000190852"/>
    </source>
</evidence>